<evidence type="ECO:0000256" key="2">
    <source>
        <dbReference type="SAM" id="MobiDB-lite"/>
    </source>
</evidence>
<dbReference type="RefSeq" id="WP_075269131.1">
    <property type="nucleotide sequence ID" value="NZ_CP014332.1"/>
</dbReference>
<dbReference type="PROSITE" id="PS50943">
    <property type="entry name" value="HTH_CROC1"/>
    <property type="match status" value="1"/>
</dbReference>
<dbReference type="InterPro" id="IPR010982">
    <property type="entry name" value="Lambda_DNA-bd_dom_sf"/>
</dbReference>
<dbReference type="Pfam" id="PF01381">
    <property type="entry name" value="HTH_3"/>
    <property type="match status" value="1"/>
</dbReference>
<feature type="region of interest" description="Disordered" evidence="2">
    <location>
        <begin position="1"/>
        <end position="25"/>
    </location>
</feature>
<dbReference type="AlphaFoldDB" id="A0A1L6R9R5"/>
<gene>
    <name evidence="4" type="ORF">FOL01_0428</name>
</gene>
<dbReference type="EMBL" id="CP014332">
    <property type="protein sequence ID" value="APS41287.1"/>
    <property type="molecule type" value="Genomic_DNA"/>
</dbReference>
<proteinExistence type="predicted"/>
<dbReference type="KEGG" id="wjo:FOL01_0428"/>
<evidence type="ECO:0000256" key="1">
    <source>
        <dbReference type="ARBA" id="ARBA00023125"/>
    </source>
</evidence>
<dbReference type="CDD" id="cd00093">
    <property type="entry name" value="HTH_XRE"/>
    <property type="match status" value="1"/>
</dbReference>
<dbReference type="PANTHER" id="PTHR46558:SF11">
    <property type="entry name" value="HTH-TYPE TRANSCRIPTIONAL REGULATOR XRE"/>
    <property type="match status" value="1"/>
</dbReference>
<dbReference type="PANTHER" id="PTHR46558">
    <property type="entry name" value="TRACRIPTIONAL REGULATORY PROTEIN-RELATED-RELATED"/>
    <property type="match status" value="1"/>
</dbReference>
<dbReference type="STRING" id="1631871.FOL01_0428"/>
<protein>
    <submittedName>
        <fullName evidence="4">Transcriptional regulator, XRE family</fullName>
    </submittedName>
</protein>
<dbReference type="SUPFAM" id="SSF47413">
    <property type="entry name" value="lambda repressor-like DNA-binding domains"/>
    <property type="match status" value="1"/>
</dbReference>
<dbReference type="GO" id="GO:0003677">
    <property type="term" value="F:DNA binding"/>
    <property type="evidence" value="ECO:0007669"/>
    <property type="project" value="UniProtKB-KW"/>
</dbReference>
<dbReference type="Gene3D" id="1.10.260.40">
    <property type="entry name" value="lambda repressor-like DNA-binding domains"/>
    <property type="match status" value="1"/>
</dbReference>
<organism evidence="4 5">
    <name type="scientific">Weissella jogaejeotgali</name>
    <dbReference type="NCBI Taxonomy" id="1631871"/>
    <lineage>
        <taxon>Bacteria</taxon>
        <taxon>Bacillati</taxon>
        <taxon>Bacillota</taxon>
        <taxon>Bacilli</taxon>
        <taxon>Lactobacillales</taxon>
        <taxon>Lactobacillaceae</taxon>
        <taxon>Weissella</taxon>
    </lineage>
</organism>
<keyword evidence="5" id="KW-1185">Reference proteome</keyword>
<feature type="compositionally biased region" description="Polar residues" evidence="2">
    <location>
        <begin position="11"/>
        <end position="25"/>
    </location>
</feature>
<reference evidence="4 5" key="1">
    <citation type="submission" date="2016-02" db="EMBL/GenBank/DDBJ databases">
        <title>Complete Genome Sequence of Weissella jogaejeotgali FOL01.</title>
        <authorList>
            <person name="Lee J.-H."/>
            <person name="Ku H.-J."/>
        </authorList>
    </citation>
    <scope>NUCLEOTIDE SEQUENCE [LARGE SCALE GENOMIC DNA]</scope>
    <source>
        <strain evidence="4 5">FOL01</strain>
    </source>
</reference>
<name>A0A1L6R9R5_9LACO</name>
<dbReference type="InterPro" id="IPR001387">
    <property type="entry name" value="Cro/C1-type_HTH"/>
</dbReference>
<sequence>MRLKELRKTKGLTQTQVADELNMPQNTLSQYENENRKPSKLALKALADYYDVSIDYLVERGNQK</sequence>
<keyword evidence="1" id="KW-0238">DNA-binding</keyword>
<dbReference type="SMART" id="SM00530">
    <property type="entry name" value="HTH_XRE"/>
    <property type="match status" value="1"/>
</dbReference>
<evidence type="ECO:0000313" key="4">
    <source>
        <dbReference type="EMBL" id="APS41287.1"/>
    </source>
</evidence>
<feature type="domain" description="HTH cro/C1-type" evidence="3">
    <location>
        <begin position="3"/>
        <end position="57"/>
    </location>
</feature>
<dbReference type="OrthoDB" id="2142418at2"/>
<accession>A0A1L6R9R5</accession>
<evidence type="ECO:0000259" key="3">
    <source>
        <dbReference type="PROSITE" id="PS50943"/>
    </source>
</evidence>
<dbReference type="Proteomes" id="UP000185473">
    <property type="component" value="Chromosome"/>
</dbReference>
<evidence type="ECO:0000313" key="5">
    <source>
        <dbReference type="Proteomes" id="UP000185473"/>
    </source>
</evidence>